<organism evidence="1 2">
    <name type="scientific">Mycobacterium ulcerans str. Harvey</name>
    <dbReference type="NCBI Taxonomy" id="1299332"/>
    <lineage>
        <taxon>Bacteria</taxon>
        <taxon>Bacillati</taxon>
        <taxon>Actinomycetota</taxon>
        <taxon>Actinomycetes</taxon>
        <taxon>Mycobacteriales</taxon>
        <taxon>Mycobacteriaceae</taxon>
        <taxon>Mycobacterium</taxon>
        <taxon>Mycobacterium ulcerans group</taxon>
    </lineage>
</organism>
<evidence type="ECO:0000313" key="2">
    <source>
        <dbReference type="Proteomes" id="UP000020681"/>
    </source>
</evidence>
<dbReference type="SUPFAM" id="SSF48264">
    <property type="entry name" value="Cytochrome P450"/>
    <property type="match status" value="1"/>
</dbReference>
<dbReference type="InterPro" id="IPR036396">
    <property type="entry name" value="Cyt_P450_sf"/>
</dbReference>
<comment type="caution">
    <text evidence="1">The sequence shown here is derived from an EMBL/GenBank/DDBJ whole genome shotgun (WGS) entry which is preliminary data.</text>
</comment>
<dbReference type="EC" id="1.14.-.-" evidence="1"/>
<dbReference type="EMBL" id="JAOL01000164">
    <property type="protein sequence ID" value="EUA87287.1"/>
    <property type="molecule type" value="Genomic_DNA"/>
</dbReference>
<gene>
    <name evidence="1" type="primary">cyp138</name>
    <name evidence="1" type="ORF">I551_6237</name>
</gene>
<name>A0ABN0QRS9_MYCUL</name>
<keyword evidence="1" id="KW-0560">Oxidoreductase</keyword>
<dbReference type="Proteomes" id="UP000020681">
    <property type="component" value="Unassembled WGS sequence"/>
</dbReference>
<reference evidence="1 2" key="1">
    <citation type="submission" date="2014-01" db="EMBL/GenBank/DDBJ databases">
        <authorList>
            <person name="Dobos K."/>
            <person name="Lenaerts A."/>
            <person name="Ordway D."/>
            <person name="DeGroote M.A."/>
            <person name="Parker T."/>
            <person name="Sizemore C."/>
            <person name="Tallon L.J."/>
            <person name="Sadzewicz L.K."/>
            <person name="Sengamalay N."/>
            <person name="Fraser C.M."/>
            <person name="Hine E."/>
            <person name="Shefchek K.A."/>
            <person name="Das S.P."/>
            <person name="Tettelin H."/>
        </authorList>
    </citation>
    <scope>NUCLEOTIDE SEQUENCE [LARGE SCALE GENOMIC DNA]</scope>
    <source>
        <strain evidence="1 2">Harvey</strain>
    </source>
</reference>
<proteinExistence type="predicted"/>
<accession>A0ABN0QRS9</accession>
<dbReference type="GO" id="GO:0016491">
    <property type="term" value="F:oxidoreductase activity"/>
    <property type="evidence" value="ECO:0007669"/>
    <property type="project" value="UniProtKB-KW"/>
</dbReference>
<evidence type="ECO:0000313" key="1">
    <source>
        <dbReference type="EMBL" id="EUA87287.1"/>
    </source>
</evidence>
<keyword evidence="2" id="KW-1185">Reference proteome</keyword>
<dbReference type="Gene3D" id="1.10.630.10">
    <property type="entry name" value="Cytochrome P450"/>
    <property type="match status" value="1"/>
</dbReference>
<protein>
    <submittedName>
        <fullName evidence="1">Cytochrome P450</fullName>
        <ecNumber evidence="1">1.14.-.-</ecNumber>
    </submittedName>
</protein>
<sequence>MEPNLGAVRPGSIFSLDGEEHRQRRRLLMPLFHGNLMKSYESIIEDETLREVANWPRASRFPPCPRWLKSH</sequence>